<dbReference type="InterPro" id="IPR004715">
    <property type="entry name" value="PTS_IIA_fruc"/>
</dbReference>
<keyword evidence="2" id="KW-0597">Phosphoprotein</keyword>
<accession>A0ABD5F5U3</accession>
<dbReference type="GO" id="GO:0016740">
    <property type="term" value="F:transferase activity"/>
    <property type="evidence" value="ECO:0007669"/>
    <property type="project" value="UniProtKB-KW"/>
</dbReference>
<comment type="caution">
    <text evidence="7">The sequence shown here is derived from an EMBL/GenBank/DDBJ whole genome shotgun (WGS) entry which is preliminary data.</text>
</comment>
<keyword evidence="5" id="KW-0598">Phosphotransferase system</keyword>
<evidence type="ECO:0000256" key="5">
    <source>
        <dbReference type="ARBA" id="ARBA00022683"/>
    </source>
</evidence>
<dbReference type="InterPro" id="IPR051541">
    <property type="entry name" value="PTS_SugarTrans_NitroReg"/>
</dbReference>
<keyword evidence="1" id="KW-0813">Transport</keyword>
<proteinExistence type="predicted"/>
<reference evidence="7 8" key="1">
    <citation type="submission" date="2023-03" db="EMBL/GenBank/DDBJ databases">
        <authorList>
            <person name="Shen W."/>
            <person name="Cai J."/>
        </authorList>
    </citation>
    <scope>NUCLEOTIDE SEQUENCE [LARGE SCALE GENOMIC DNA]</scope>
    <source>
        <strain evidence="7 8">Y2</strain>
    </source>
</reference>
<dbReference type="PANTHER" id="PTHR47738:SF2">
    <property type="entry name" value="PTS SYSTEM FRUCTOSE-LIKE EIIA COMPONENT"/>
    <property type="match status" value="1"/>
</dbReference>
<dbReference type="EMBL" id="JARPWY010000012">
    <property type="protein sequence ID" value="MDT2513872.1"/>
    <property type="molecule type" value="Genomic_DNA"/>
</dbReference>
<organism evidence="7 8">
    <name type="scientific">Enterococcus avium</name>
    <name type="common">Streptococcus avium</name>
    <dbReference type="NCBI Taxonomy" id="33945"/>
    <lineage>
        <taxon>Bacteria</taxon>
        <taxon>Bacillati</taxon>
        <taxon>Bacillota</taxon>
        <taxon>Bacilli</taxon>
        <taxon>Lactobacillales</taxon>
        <taxon>Enterococcaceae</taxon>
        <taxon>Enterococcus</taxon>
    </lineage>
</organism>
<dbReference type="PANTHER" id="PTHR47738">
    <property type="entry name" value="PTS SYSTEM FRUCTOSE-LIKE EIIA COMPONENT-RELATED"/>
    <property type="match status" value="1"/>
</dbReference>
<evidence type="ECO:0000313" key="8">
    <source>
        <dbReference type="Proteomes" id="UP001264335"/>
    </source>
</evidence>
<dbReference type="AlphaFoldDB" id="A0ABD5F5U3"/>
<name>A0ABD5F5U3_ENTAV</name>
<evidence type="ECO:0000259" key="6">
    <source>
        <dbReference type="PROSITE" id="PS51094"/>
    </source>
</evidence>
<gene>
    <name evidence="7" type="ORF">P7D79_06440</name>
</gene>
<keyword evidence="3 7" id="KW-0762">Sugar transport</keyword>
<sequence length="148" mass="17007">MVLIVKELIDLRQTCRSKQEIFEQAASIAFHQDRITNPVRVVEGLFQREAQVSTGMIDGFAIPHTQNEAVKLPSIIILRNDAEIEWETLDDNDVKFVLVILIPKQAEDNLHLTILSSLSRKLMDEKFRKYLLAAESRTEIVDLLEDFT</sequence>
<evidence type="ECO:0000313" key="7">
    <source>
        <dbReference type="EMBL" id="MDT2513872.1"/>
    </source>
</evidence>
<dbReference type="Proteomes" id="UP001264335">
    <property type="component" value="Unassembled WGS sequence"/>
</dbReference>
<evidence type="ECO:0000256" key="4">
    <source>
        <dbReference type="ARBA" id="ARBA00022679"/>
    </source>
</evidence>
<evidence type="ECO:0000256" key="3">
    <source>
        <dbReference type="ARBA" id="ARBA00022597"/>
    </source>
</evidence>
<dbReference type="NCBIfam" id="TIGR00848">
    <property type="entry name" value="fruA"/>
    <property type="match status" value="1"/>
</dbReference>
<dbReference type="CDD" id="cd00211">
    <property type="entry name" value="PTS_IIA_fru"/>
    <property type="match status" value="1"/>
</dbReference>
<dbReference type="PROSITE" id="PS51094">
    <property type="entry name" value="PTS_EIIA_TYPE_2"/>
    <property type="match status" value="1"/>
</dbReference>
<keyword evidence="4" id="KW-0808">Transferase</keyword>
<feature type="domain" description="PTS EIIA type-2" evidence="6">
    <location>
        <begin position="2"/>
        <end position="147"/>
    </location>
</feature>
<dbReference type="InterPro" id="IPR002178">
    <property type="entry name" value="PTS_EIIA_type-2_dom"/>
</dbReference>
<dbReference type="Pfam" id="PF00359">
    <property type="entry name" value="PTS_EIIA_2"/>
    <property type="match status" value="1"/>
</dbReference>
<evidence type="ECO:0000256" key="1">
    <source>
        <dbReference type="ARBA" id="ARBA00022448"/>
    </source>
</evidence>
<evidence type="ECO:0000256" key="2">
    <source>
        <dbReference type="ARBA" id="ARBA00022553"/>
    </source>
</evidence>
<protein>
    <submittedName>
        <fullName evidence="7">PTS sugar transporter subunit IIA</fullName>
    </submittedName>
</protein>
<dbReference type="GO" id="GO:0009401">
    <property type="term" value="P:phosphoenolpyruvate-dependent sugar phosphotransferase system"/>
    <property type="evidence" value="ECO:0007669"/>
    <property type="project" value="UniProtKB-KW"/>
</dbReference>
<dbReference type="RefSeq" id="WP_216453819.1">
    <property type="nucleotide sequence ID" value="NZ_JAHLOU010000067.1"/>
</dbReference>